<proteinExistence type="predicted"/>
<feature type="chain" id="PRO_5019105863" description="HEAT repeat domain-containing protein" evidence="1">
    <location>
        <begin position="21"/>
        <end position="376"/>
    </location>
</feature>
<accession>A0A411HF70</accession>
<dbReference type="AlphaFoldDB" id="A0A411HF70"/>
<dbReference type="EMBL" id="CP035704">
    <property type="protein sequence ID" value="QBB69135.1"/>
    <property type="molecule type" value="Genomic_DNA"/>
</dbReference>
<protein>
    <recommendedName>
        <fullName evidence="4">HEAT repeat domain-containing protein</fullName>
    </recommendedName>
</protein>
<evidence type="ECO:0000313" key="2">
    <source>
        <dbReference type="EMBL" id="QBB69135.1"/>
    </source>
</evidence>
<evidence type="ECO:0008006" key="4">
    <source>
        <dbReference type="Google" id="ProtNLM"/>
    </source>
</evidence>
<dbReference type="RefSeq" id="WP_129831391.1">
    <property type="nucleotide sequence ID" value="NZ_CP035704.1"/>
</dbReference>
<dbReference type="KEGG" id="xbc:ELE36_01350"/>
<keyword evidence="3" id="KW-1185">Reference proteome</keyword>
<dbReference type="OrthoDB" id="5975469at2"/>
<organism evidence="2 3">
    <name type="scientific">Pseudolysobacter antarcticus</name>
    <dbReference type="NCBI Taxonomy" id="2511995"/>
    <lineage>
        <taxon>Bacteria</taxon>
        <taxon>Pseudomonadati</taxon>
        <taxon>Pseudomonadota</taxon>
        <taxon>Gammaproteobacteria</taxon>
        <taxon>Lysobacterales</taxon>
        <taxon>Rhodanobacteraceae</taxon>
        <taxon>Pseudolysobacter</taxon>
    </lineage>
</organism>
<feature type="signal peptide" evidence="1">
    <location>
        <begin position="1"/>
        <end position="20"/>
    </location>
</feature>
<reference evidence="2 3" key="1">
    <citation type="submission" date="2019-01" db="EMBL/GenBank/DDBJ databases">
        <title>Pseudolysobacter antarctica gen. nov., sp. nov., isolated from Fildes Peninsula, Antarctica.</title>
        <authorList>
            <person name="Wei Z."/>
            <person name="Peng F."/>
        </authorList>
    </citation>
    <scope>NUCLEOTIDE SEQUENCE [LARGE SCALE GENOMIC DNA]</scope>
    <source>
        <strain evidence="2 3">AQ6-296</strain>
    </source>
</reference>
<sequence>MSRWSLIALLFAATSGWSQQTPTTRIAAPAEVLAPVIAHGSSANNTQESANAAAASIDDDLSQYQSDESQHALLKQWVQSLARSNDARMLMAAALYAVLLREDKEAELSAAFNPEILVARAKKIEPRDPQILWVGAIQAYAPDPSTAYAQAIQSLTKIVPENGATWLLELDGANKTGDTIAAHVAIEHAAKAKYFDDYATAIIATLLQADAHVAHQVSQASQPSNQRAINAQKTRDMAMSFGVVALMDRGYRPLLDSCDPKLMRDSDAQLRLNCVAIGRLMSTHSTSAMASMMGLRLQQRLIDDATGIAEIERERHRLEWLFDASGKADEIVSRERLYQLLLAGDSEVSRMRTLISEAGMPLEPPAEWESPHFHSY</sequence>
<evidence type="ECO:0000256" key="1">
    <source>
        <dbReference type="SAM" id="SignalP"/>
    </source>
</evidence>
<keyword evidence="1" id="KW-0732">Signal</keyword>
<evidence type="ECO:0000313" key="3">
    <source>
        <dbReference type="Proteomes" id="UP000291562"/>
    </source>
</evidence>
<gene>
    <name evidence="2" type="ORF">ELE36_01350</name>
</gene>
<name>A0A411HF70_9GAMM</name>
<dbReference type="Proteomes" id="UP000291562">
    <property type="component" value="Chromosome"/>
</dbReference>